<evidence type="ECO:0000256" key="1">
    <source>
        <dbReference type="ARBA" id="ARBA00004651"/>
    </source>
</evidence>
<comment type="similarity">
    <text evidence="7">Belongs to the binding-protein-dependent transport system permease family.</text>
</comment>
<evidence type="ECO:0000259" key="8">
    <source>
        <dbReference type="PROSITE" id="PS50928"/>
    </source>
</evidence>
<dbReference type="GeneID" id="84232845"/>
<sequence length="275" mass="30915">MVKKHIQVLKEKSVEIISIFSAIVLWQIIAVYFVGNKLYLPSFTDVAGALVEIMSRDSSLAIMGLKLQLPMLVVDFLFSMMHFSIGLVSALIIGIPIGMIMGWFRTIDRMVDPIVEIIRPIPPLAWIPFAIIWIGLNPFAAGFLIFIGAVFPIMINTFTGFKSVSRVYVEAAKVLGCNTNLELIRYVALPSALPSIAAGIRIAMGVGWMCLVAAEMFGVSRNGLGYQMWHFYDLHRMEFVLVYMLILGFLGLFIDRLLRYYIDGKLLKWRKGVVI</sequence>
<accession>A0AA51UIU6</accession>
<evidence type="ECO:0000313" key="10">
    <source>
        <dbReference type="Proteomes" id="UP001182908"/>
    </source>
</evidence>
<dbReference type="GO" id="GO:0005886">
    <property type="term" value="C:plasma membrane"/>
    <property type="evidence" value="ECO:0007669"/>
    <property type="project" value="UniProtKB-SubCell"/>
</dbReference>
<organism evidence="9 10">
    <name type="scientific">Methanolobus sediminis</name>
    <dbReference type="NCBI Taxonomy" id="3072978"/>
    <lineage>
        <taxon>Archaea</taxon>
        <taxon>Methanobacteriati</taxon>
        <taxon>Methanobacteriota</taxon>
        <taxon>Stenosarchaea group</taxon>
        <taxon>Methanomicrobia</taxon>
        <taxon>Methanosarcinales</taxon>
        <taxon>Methanosarcinaceae</taxon>
        <taxon>Methanolobus</taxon>
    </lineage>
</organism>
<keyword evidence="10" id="KW-1185">Reference proteome</keyword>
<dbReference type="InterPro" id="IPR000515">
    <property type="entry name" value="MetI-like"/>
</dbReference>
<feature type="transmembrane region" description="Helical" evidence="7">
    <location>
        <begin position="124"/>
        <end position="155"/>
    </location>
</feature>
<reference evidence="9 10" key="1">
    <citation type="submission" date="2023-08" db="EMBL/GenBank/DDBJ databases">
        <title>Methanolobus mangrovi sp. nov. and Methanolobus sediminis sp. nov, two novel methylotrophic methanogens isolated from mangrove sediments in China.</title>
        <authorList>
            <person name="Zhou J."/>
        </authorList>
    </citation>
    <scope>NUCLEOTIDE SEQUENCE [LARGE SCALE GENOMIC DNA]</scope>
    <source>
        <strain evidence="9 10">FTZ6</strain>
    </source>
</reference>
<keyword evidence="2 7" id="KW-0813">Transport</keyword>
<dbReference type="PANTHER" id="PTHR30151">
    <property type="entry name" value="ALKANE SULFONATE ABC TRANSPORTER-RELATED, MEMBRANE SUBUNIT"/>
    <property type="match status" value="1"/>
</dbReference>
<evidence type="ECO:0000256" key="6">
    <source>
        <dbReference type="ARBA" id="ARBA00023136"/>
    </source>
</evidence>
<dbReference type="Gene3D" id="1.10.3720.10">
    <property type="entry name" value="MetI-like"/>
    <property type="match status" value="1"/>
</dbReference>
<dbReference type="PANTHER" id="PTHR30151:SF0">
    <property type="entry name" value="ABC TRANSPORTER PERMEASE PROTEIN MJ0413-RELATED"/>
    <property type="match status" value="1"/>
</dbReference>
<feature type="transmembrane region" description="Helical" evidence="7">
    <location>
        <begin position="239"/>
        <end position="258"/>
    </location>
</feature>
<comment type="subcellular location">
    <subcellularLocation>
        <location evidence="1 7">Cell membrane</location>
        <topology evidence="1 7">Multi-pass membrane protein</topology>
    </subcellularLocation>
</comment>
<evidence type="ECO:0000256" key="7">
    <source>
        <dbReference type="RuleBase" id="RU363032"/>
    </source>
</evidence>
<dbReference type="RefSeq" id="WP_309310039.1">
    <property type="nucleotide sequence ID" value="NZ_CP133592.1"/>
</dbReference>
<evidence type="ECO:0000256" key="3">
    <source>
        <dbReference type="ARBA" id="ARBA00022475"/>
    </source>
</evidence>
<dbReference type="SUPFAM" id="SSF161098">
    <property type="entry name" value="MetI-like"/>
    <property type="match status" value="1"/>
</dbReference>
<dbReference type="InterPro" id="IPR035906">
    <property type="entry name" value="MetI-like_sf"/>
</dbReference>
<feature type="domain" description="ABC transmembrane type-1" evidence="8">
    <location>
        <begin position="76"/>
        <end position="258"/>
    </location>
</feature>
<gene>
    <name evidence="9" type="ORF">RE474_08970</name>
</gene>
<dbReference type="Proteomes" id="UP001182908">
    <property type="component" value="Chromosome"/>
</dbReference>
<keyword evidence="5 7" id="KW-1133">Transmembrane helix</keyword>
<feature type="transmembrane region" description="Helical" evidence="7">
    <location>
        <begin position="85"/>
        <end position="104"/>
    </location>
</feature>
<dbReference type="KEGG" id="mseb:RE474_08970"/>
<dbReference type="EMBL" id="CP133592">
    <property type="protein sequence ID" value="WMW24225.1"/>
    <property type="molecule type" value="Genomic_DNA"/>
</dbReference>
<dbReference type="Pfam" id="PF00528">
    <property type="entry name" value="BPD_transp_1"/>
    <property type="match status" value="1"/>
</dbReference>
<keyword evidence="4 7" id="KW-0812">Transmembrane</keyword>
<keyword evidence="3" id="KW-1003">Cell membrane</keyword>
<proteinExistence type="inferred from homology"/>
<evidence type="ECO:0000256" key="4">
    <source>
        <dbReference type="ARBA" id="ARBA00022692"/>
    </source>
</evidence>
<dbReference type="GO" id="GO:0055085">
    <property type="term" value="P:transmembrane transport"/>
    <property type="evidence" value="ECO:0007669"/>
    <property type="project" value="InterPro"/>
</dbReference>
<feature type="transmembrane region" description="Helical" evidence="7">
    <location>
        <begin position="12"/>
        <end position="34"/>
    </location>
</feature>
<keyword evidence="6 7" id="KW-0472">Membrane</keyword>
<dbReference type="PROSITE" id="PS50928">
    <property type="entry name" value="ABC_TM1"/>
    <property type="match status" value="1"/>
</dbReference>
<feature type="transmembrane region" description="Helical" evidence="7">
    <location>
        <begin position="198"/>
        <end position="219"/>
    </location>
</feature>
<evidence type="ECO:0000313" key="9">
    <source>
        <dbReference type="EMBL" id="WMW24225.1"/>
    </source>
</evidence>
<evidence type="ECO:0000256" key="2">
    <source>
        <dbReference type="ARBA" id="ARBA00022448"/>
    </source>
</evidence>
<protein>
    <submittedName>
        <fullName evidence="9">ABC transporter permease</fullName>
    </submittedName>
</protein>
<dbReference type="AlphaFoldDB" id="A0AA51UIU6"/>
<evidence type="ECO:0000256" key="5">
    <source>
        <dbReference type="ARBA" id="ARBA00022989"/>
    </source>
</evidence>
<dbReference type="CDD" id="cd06261">
    <property type="entry name" value="TM_PBP2"/>
    <property type="match status" value="1"/>
</dbReference>
<name>A0AA51UIU6_9EURY</name>